<feature type="transmembrane region" description="Helical" evidence="5">
    <location>
        <begin position="154"/>
        <end position="172"/>
    </location>
</feature>
<keyword evidence="8" id="KW-1185">Reference proteome</keyword>
<evidence type="ECO:0000256" key="3">
    <source>
        <dbReference type="ARBA" id="ARBA00022989"/>
    </source>
</evidence>
<feature type="transmembrane region" description="Helical" evidence="5">
    <location>
        <begin position="88"/>
        <end position="108"/>
    </location>
</feature>
<accession>A0ABS5W371</accession>
<name>A0ABS5W371_9SPHN</name>
<reference evidence="7 8" key="1">
    <citation type="submission" date="2021-05" db="EMBL/GenBank/DDBJ databases">
        <title>Croceibacterium sp. LX-88 genome sequence.</title>
        <authorList>
            <person name="Luo X."/>
        </authorList>
    </citation>
    <scope>NUCLEOTIDE SEQUENCE [LARGE SCALE GENOMIC DNA]</scope>
    <source>
        <strain evidence="7 8">LX-88</strain>
    </source>
</reference>
<dbReference type="GO" id="GO:0016874">
    <property type="term" value="F:ligase activity"/>
    <property type="evidence" value="ECO:0007669"/>
    <property type="project" value="UniProtKB-KW"/>
</dbReference>
<keyword evidence="3 5" id="KW-1133">Transmembrane helix</keyword>
<evidence type="ECO:0000256" key="2">
    <source>
        <dbReference type="ARBA" id="ARBA00022692"/>
    </source>
</evidence>
<keyword evidence="4 5" id="KW-0472">Membrane</keyword>
<gene>
    <name evidence="7" type="ORF">KK137_04335</name>
</gene>
<keyword evidence="2 5" id="KW-0812">Transmembrane</keyword>
<feature type="transmembrane region" description="Helical" evidence="5">
    <location>
        <begin position="207"/>
        <end position="230"/>
    </location>
</feature>
<comment type="caution">
    <text evidence="7">The sequence shown here is derived from an EMBL/GenBank/DDBJ whole genome shotgun (WGS) entry which is preliminary data.</text>
</comment>
<feature type="transmembrane region" description="Helical" evidence="5">
    <location>
        <begin position="360"/>
        <end position="377"/>
    </location>
</feature>
<dbReference type="RefSeq" id="WP_214534794.1">
    <property type="nucleotide sequence ID" value="NZ_JAHFVK010000001.1"/>
</dbReference>
<feature type="transmembrane region" description="Helical" evidence="5">
    <location>
        <begin position="128"/>
        <end position="147"/>
    </location>
</feature>
<organism evidence="7 8">
    <name type="scientific">Croceibacterium selenioxidans</name>
    <dbReference type="NCBI Taxonomy" id="2838833"/>
    <lineage>
        <taxon>Bacteria</taxon>
        <taxon>Pseudomonadati</taxon>
        <taxon>Pseudomonadota</taxon>
        <taxon>Alphaproteobacteria</taxon>
        <taxon>Sphingomonadales</taxon>
        <taxon>Erythrobacteraceae</taxon>
        <taxon>Croceibacterium</taxon>
    </lineage>
</organism>
<dbReference type="InterPro" id="IPR051533">
    <property type="entry name" value="WaaL-like"/>
</dbReference>
<dbReference type="EMBL" id="JAHFVK010000001">
    <property type="protein sequence ID" value="MBT2133557.1"/>
    <property type="molecule type" value="Genomic_DNA"/>
</dbReference>
<evidence type="ECO:0000313" key="8">
    <source>
        <dbReference type="Proteomes" id="UP000811255"/>
    </source>
</evidence>
<evidence type="ECO:0000256" key="4">
    <source>
        <dbReference type="ARBA" id="ARBA00023136"/>
    </source>
</evidence>
<evidence type="ECO:0000256" key="1">
    <source>
        <dbReference type="ARBA" id="ARBA00004141"/>
    </source>
</evidence>
<dbReference type="PANTHER" id="PTHR37422:SF23">
    <property type="entry name" value="TEICHURONIC ACID BIOSYNTHESIS PROTEIN TUAE"/>
    <property type="match status" value="1"/>
</dbReference>
<evidence type="ECO:0000259" key="6">
    <source>
        <dbReference type="Pfam" id="PF04932"/>
    </source>
</evidence>
<feature type="transmembrane region" description="Helical" evidence="5">
    <location>
        <begin position="55"/>
        <end position="76"/>
    </location>
</feature>
<feature type="transmembrane region" description="Helical" evidence="5">
    <location>
        <begin position="301"/>
        <end position="322"/>
    </location>
</feature>
<evidence type="ECO:0000256" key="5">
    <source>
        <dbReference type="SAM" id="Phobius"/>
    </source>
</evidence>
<dbReference type="Proteomes" id="UP000811255">
    <property type="component" value="Unassembled WGS sequence"/>
</dbReference>
<proteinExistence type="predicted"/>
<feature type="transmembrane region" description="Helical" evidence="5">
    <location>
        <begin position="178"/>
        <end position="195"/>
    </location>
</feature>
<feature type="domain" description="O-antigen ligase-related" evidence="6">
    <location>
        <begin position="162"/>
        <end position="314"/>
    </location>
</feature>
<comment type="subcellular location">
    <subcellularLocation>
        <location evidence="1">Membrane</location>
        <topology evidence="1">Multi-pass membrane protein</topology>
    </subcellularLocation>
</comment>
<evidence type="ECO:0000313" key="7">
    <source>
        <dbReference type="EMBL" id="MBT2133557.1"/>
    </source>
</evidence>
<sequence>MAFFVFAAAALPLLQLIPLPPQIWTALPGRDLLEQAALVIGQEQPWRPLSMSPGATVNALSAMVVPITTLLLMALLKPDDHWRVVSVLLGLVVASTFLGLLQFSGGHFNHPFVNDIAGSVSASFANRNHFALFAAIGCLLAPVWGFGEGNQIRWKGPVAIALLLLFALIILATGSRTGMLVGVLGIGLGLLNVRRKVVSELRKLRRPYAIALVAVVIALLAATVILSITLGRAASFNRVVALDVSDDLRRQALPTVWAMTQYYLPFGSGLGTFDPVFRINEPDELLNVVYFNHVHNDWIEIVLDAGLAGLVLLIIAIGWWLWKGTGAWRLDSSKCQLPRLGSAVLLLIFIASATDYPARTPMIMAVVVIAAIWLNRYQSQGAAAYNRPPESSVADASPKEG</sequence>
<dbReference type="InterPro" id="IPR007016">
    <property type="entry name" value="O-antigen_ligase-rel_domated"/>
</dbReference>
<dbReference type="PANTHER" id="PTHR37422">
    <property type="entry name" value="TEICHURONIC ACID BIOSYNTHESIS PROTEIN TUAE"/>
    <property type="match status" value="1"/>
</dbReference>
<feature type="transmembrane region" description="Helical" evidence="5">
    <location>
        <begin position="337"/>
        <end position="354"/>
    </location>
</feature>
<protein>
    <submittedName>
        <fullName evidence="7">O-antigen ligase family protein</fullName>
    </submittedName>
</protein>
<dbReference type="Pfam" id="PF04932">
    <property type="entry name" value="Wzy_C"/>
    <property type="match status" value="1"/>
</dbReference>
<keyword evidence="7" id="KW-0436">Ligase</keyword>